<keyword evidence="2" id="KW-1185">Reference proteome</keyword>
<gene>
    <name evidence="1" type="ORF">chiPu_0002288</name>
</gene>
<dbReference type="AlphaFoldDB" id="A0A401S0L9"/>
<comment type="caution">
    <text evidence="1">The sequence shown here is derived from an EMBL/GenBank/DDBJ whole genome shotgun (WGS) entry which is preliminary data.</text>
</comment>
<sequence length="85" mass="9683">MPFHAEDPAAEPDVAQGIFFEDNLKYLWKDPLSVTKNPQRARGSTTGDSDLQQHYPDCHYILRVQPVRAHSDLLFPVCLKWTSAT</sequence>
<protein>
    <submittedName>
        <fullName evidence="1">Uncharacterized protein</fullName>
    </submittedName>
</protein>
<accession>A0A401S0L9</accession>
<proteinExistence type="predicted"/>
<dbReference type="EMBL" id="BEZZ01000042">
    <property type="protein sequence ID" value="GCC23890.1"/>
    <property type="molecule type" value="Genomic_DNA"/>
</dbReference>
<evidence type="ECO:0000313" key="2">
    <source>
        <dbReference type="Proteomes" id="UP000287033"/>
    </source>
</evidence>
<organism evidence="1 2">
    <name type="scientific">Chiloscyllium punctatum</name>
    <name type="common">Brownbanded bambooshark</name>
    <name type="synonym">Hemiscyllium punctatum</name>
    <dbReference type="NCBI Taxonomy" id="137246"/>
    <lineage>
        <taxon>Eukaryota</taxon>
        <taxon>Metazoa</taxon>
        <taxon>Chordata</taxon>
        <taxon>Craniata</taxon>
        <taxon>Vertebrata</taxon>
        <taxon>Chondrichthyes</taxon>
        <taxon>Elasmobranchii</taxon>
        <taxon>Galeomorphii</taxon>
        <taxon>Galeoidea</taxon>
        <taxon>Orectolobiformes</taxon>
        <taxon>Hemiscylliidae</taxon>
        <taxon>Chiloscyllium</taxon>
    </lineage>
</organism>
<name>A0A401S0L9_CHIPU</name>
<dbReference type="Proteomes" id="UP000287033">
    <property type="component" value="Unassembled WGS sequence"/>
</dbReference>
<reference evidence="1 2" key="1">
    <citation type="journal article" date="2018" name="Nat. Ecol. Evol.">
        <title>Shark genomes provide insights into elasmobranch evolution and the origin of vertebrates.</title>
        <authorList>
            <person name="Hara Y"/>
            <person name="Yamaguchi K"/>
            <person name="Onimaru K"/>
            <person name="Kadota M"/>
            <person name="Koyanagi M"/>
            <person name="Keeley SD"/>
            <person name="Tatsumi K"/>
            <person name="Tanaka K"/>
            <person name="Motone F"/>
            <person name="Kageyama Y"/>
            <person name="Nozu R"/>
            <person name="Adachi N"/>
            <person name="Nishimura O"/>
            <person name="Nakagawa R"/>
            <person name="Tanegashima C"/>
            <person name="Kiyatake I"/>
            <person name="Matsumoto R"/>
            <person name="Murakumo K"/>
            <person name="Nishida K"/>
            <person name="Terakita A"/>
            <person name="Kuratani S"/>
            <person name="Sato K"/>
            <person name="Hyodo S Kuraku.S."/>
        </authorList>
    </citation>
    <scope>NUCLEOTIDE SEQUENCE [LARGE SCALE GENOMIC DNA]</scope>
</reference>
<evidence type="ECO:0000313" key="1">
    <source>
        <dbReference type="EMBL" id="GCC23890.1"/>
    </source>
</evidence>